<feature type="binding site" evidence="2">
    <location>
        <position position="338"/>
    </location>
    <ligand>
        <name>Zn(2+)</name>
        <dbReference type="ChEBI" id="CHEBI:29105"/>
    </ligand>
</feature>
<dbReference type="SMART" id="SM01260">
    <property type="entry name" value="LANC_like"/>
    <property type="match status" value="1"/>
</dbReference>
<keyword evidence="2" id="KW-0862">Zinc</keyword>
<dbReference type="GO" id="GO:0005886">
    <property type="term" value="C:plasma membrane"/>
    <property type="evidence" value="ECO:0007669"/>
    <property type="project" value="TreeGrafter"/>
</dbReference>
<gene>
    <name evidence="3" type="ORF">J437_LFUL010225</name>
</gene>
<keyword evidence="4" id="KW-1185">Reference proteome</keyword>
<evidence type="ECO:0000256" key="1">
    <source>
        <dbReference type="ARBA" id="ARBA00007179"/>
    </source>
</evidence>
<keyword evidence="2" id="KW-0479">Metal-binding</keyword>
<accession>A0A8K0KAJ4</accession>
<dbReference type="AlphaFoldDB" id="A0A8K0KAJ4"/>
<dbReference type="InterPro" id="IPR020464">
    <property type="entry name" value="LanC-like_prot_euk"/>
</dbReference>
<evidence type="ECO:0000313" key="4">
    <source>
        <dbReference type="Proteomes" id="UP000792457"/>
    </source>
</evidence>
<feature type="binding site" evidence="2">
    <location>
        <position position="385"/>
    </location>
    <ligand>
        <name>Zn(2+)</name>
        <dbReference type="ChEBI" id="CHEBI:29105"/>
    </ligand>
</feature>
<dbReference type="GO" id="GO:0046872">
    <property type="term" value="F:metal ion binding"/>
    <property type="evidence" value="ECO:0007669"/>
    <property type="project" value="UniProtKB-KW"/>
</dbReference>
<name>A0A8K0KAJ4_LADFU</name>
<dbReference type="EMBL" id="KZ308515">
    <property type="protein sequence ID" value="KAG8230828.1"/>
    <property type="molecule type" value="Genomic_DNA"/>
</dbReference>
<dbReference type="PRINTS" id="PR01951">
    <property type="entry name" value="LANCEUKARYTE"/>
</dbReference>
<dbReference type="InterPro" id="IPR007822">
    <property type="entry name" value="LANC-like"/>
</dbReference>
<dbReference type="PANTHER" id="PTHR12736:SF21">
    <property type="entry name" value="LANC-LIKE PROTEIN 2"/>
    <property type="match status" value="1"/>
</dbReference>
<dbReference type="PRINTS" id="PR01950">
    <property type="entry name" value="LANCSUPER"/>
</dbReference>
<dbReference type="GO" id="GO:0005975">
    <property type="term" value="P:carbohydrate metabolic process"/>
    <property type="evidence" value="ECO:0007669"/>
    <property type="project" value="InterPro"/>
</dbReference>
<sequence>MFPALQNLRLLFPLLRYLDKTKTVSGGLSNPNKFYRIKLNNHRNIFCCIARNRKMGDERSYHNPYDDYDPERALEFVNPQESPHDIPKLKTGFKEKLIAAVDNLLGKLEPGITADGRDVSIYTGTTGFALLFFMLSKKRQDSSFLDRAARLIDGSLAKLRNRDVTFIIGDAGPLALGAVIHHLRGNHSMSSQLVERLKALSSEVVDLNSDLPDEALYGRVGYLYALLYLNQNLAPNTIEDSLIRQVIAAVLASGKALAKSERRKVPLMYVWHGSYYLGAAHGIVGILYTLLLAKDHLTDSELTEYIRPTLDFLLSTSYPGGNLPSSMGSGRDRLVHWCHGAPGAVHLYCLAYEVFGDQRYLDAAKKCGDVVWQRGLLRKGYGICHGVAGNAYTFLALHQTLNRSQAKGLGEAKDVLNLYRACRFAEWCTTFNQHQERTPDRPYSLFEGLAGTIYFMNDLQDPMEARFPAFAL</sequence>
<proteinExistence type="inferred from homology"/>
<dbReference type="GO" id="GO:0031179">
    <property type="term" value="P:peptide modification"/>
    <property type="evidence" value="ECO:0007669"/>
    <property type="project" value="InterPro"/>
</dbReference>
<comment type="similarity">
    <text evidence="1">Belongs to the LanC-like protein family.</text>
</comment>
<reference evidence="3" key="1">
    <citation type="submission" date="2013-04" db="EMBL/GenBank/DDBJ databases">
        <authorList>
            <person name="Qu J."/>
            <person name="Murali S.C."/>
            <person name="Bandaranaike D."/>
            <person name="Bellair M."/>
            <person name="Blankenburg K."/>
            <person name="Chao H."/>
            <person name="Dinh H."/>
            <person name="Doddapaneni H."/>
            <person name="Downs B."/>
            <person name="Dugan-Rocha S."/>
            <person name="Elkadiri S."/>
            <person name="Gnanaolivu R.D."/>
            <person name="Hernandez B."/>
            <person name="Javaid M."/>
            <person name="Jayaseelan J.C."/>
            <person name="Lee S."/>
            <person name="Li M."/>
            <person name="Ming W."/>
            <person name="Munidasa M."/>
            <person name="Muniz J."/>
            <person name="Nguyen L."/>
            <person name="Ongeri F."/>
            <person name="Osuji N."/>
            <person name="Pu L.-L."/>
            <person name="Puazo M."/>
            <person name="Qu C."/>
            <person name="Quiroz J."/>
            <person name="Raj R."/>
            <person name="Weissenberger G."/>
            <person name="Xin Y."/>
            <person name="Zou X."/>
            <person name="Han Y."/>
            <person name="Richards S."/>
            <person name="Worley K."/>
            <person name="Muzny D."/>
            <person name="Gibbs R."/>
        </authorList>
    </citation>
    <scope>NUCLEOTIDE SEQUENCE</scope>
    <source>
        <strain evidence="3">Sampled in the wild</strain>
    </source>
</reference>
<dbReference type="CDD" id="cd04794">
    <property type="entry name" value="euk_LANCL"/>
    <property type="match status" value="1"/>
</dbReference>
<organism evidence="3 4">
    <name type="scientific">Ladona fulva</name>
    <name type="common">Scarce chaser dragonfly</name>
    <name type="synonym">Libellula fulva</name>
    <dbReference type="NCBI Taxonomy" id="123851"/>
    <lineage>
        <taxon>Eukaryota</taxon>
        <taxon>Metazoa</taxon>
        <taxon>Ecdysozoa</taxon>
        <taxon>Arthropoda</taxon>
        <taxon>Hexapoda</taxon>
        <taxon>Insecta</taxon>
        <taxon>Pterygota</taxon>
        <taxon>Palaeoptera</taxon>
        <taxon>Odonata</taxon>
        <taxon>Epiprocta</taxon>
        <taxon>Anisoptera</taxon>
        <taxon>Libelluloidea</taxon>
        <taxon>Libellulidae</taxon>
        <taxon>Ladona</taxon>
    </lineage>
</organism>
<dbReference type="InterPro" id="IPR012341">
    <property type="entry name" value="6hp_glycosidase-like_sf"/>
</dbReference>
<dbReference type="Proteomes" id="UP000792457">
    <property type="component" value="Unassembled WGS sequence"/>
</dbReference>
<dbReference type="Gene3D" id="1.50.10.10">
    <property type="match status" value="1"/>
</dbReference>
<feature type="binding site" evidence="2">
    <location>
        <position position="384"/>
    </location>
    <ligand>
        <name>Zn(2+)</name>
        <dbReference type="ChEBI" id="CHEBI:29105"/>
    </ligand>
</feature>
<dbReference type="SUPFAM" id="SSF158745">
    <property type="entry name" value="LanC-like"/>
    <property type="match status" value="1"/>
</dbReference>
<reference evidence="3" key="2">
    <citation type="submission" date="2017-10" db="EMBL/GenBank/DDBJ databases">
        <title>Ladona fulva Genome sequencing and assembly.</title>
        <authorList>
            <person name="Murali S."/>
            <person name="Richards S."/>
            <person name="Bandaranaike D."/>
            <person name="Bellair M."/>
            <person name="Blankenburg K."/>
            <person name="Chao H."/>
            <person name="Dinh H."/>
            <person name="Doddapaneni H."/>
            <person name="Dugan-Rocha S."/>
            <person name="Elkadiri S."/>
            <person name="Gnanaolivu R."/>
            <person name="Hernandez B."/>
            <person name="Skinner E."/>
            <person name="Javaid M."/>
            <person name="Lee S."/>
            <person name="Li M."/>
            <person name="Ming W."/>
            <person name="Munidasa M."/>
            <person name="Muniz J."/>
            <person name="Nguyen L."/>
            <person name="Hughes D."/>
            <person name="Osuji N."/>
            <person name="Pu L.-L."/>
            <person name="Puazo M."/>
            <person name="Qu C."/>
            <person name="Quiroz J."/>
            <person name="Raj R."/>
            <person name="Weissenberger G."/>
            <person name="Xin Y."/>
            <person name="Zou X."/>
            <person name="Han Y."/>
            <person name="Worley K."/>
            <person name="Muzny D."/>
            <person name="Gibbs R."/>
        </authorList>
    </citation>
    <scope>NUCLEOTIDE SEQUENCE</scope>
    <source>
        <strain evidence="3">Sampled in the wild</strain>
    </source>
</reference>
<evidence type="ECO:0000313" key="3">
    <source>
        <dbReference type="EMBL" id="KAG8230828.1"/>
    </source>
</evidence>
<protein>
    <recommendedName>
        <fullName evidence="5">LanC-like protein 2</fullName>
    </recommendedName>
</protein>
<evidence type="ECO:0008006" key="5">
    <source>
        <dbReference type="Google" id="ProtNLM"/>
    </source>
</evidence>
<evidence type="ECO:0000256" key="2">
    <source>
        <dbReference type="PIRSR" id="PIRSR607822-1"/>
    </source>
</evidence>
<comment type="caution">
    <text evidence="3">The sequence shown here is derived from an EMBL/GenBank/DDBJ whole genome shotgun (WGS) entry which is preliminary data.</text>
</comment>
<dbReference type="OrthoDB" id="10257263at2759"/>
<dbReference type="PANTHER" id="PTHR12736">
    <property type="entry name" value="LANC-LIKE PROTEIN"/>
    <property type="match status" value="1"/>
</dbReference>
<dbReference type="Pfam" id="PF05147">
    <property type="entry name" value="LANC_like"/>
    <property type="match status" value="1"/>
</dbReference>